<dbReference type="Pfam" id="PF00419">
    <property type="entry name" value="Fimbrial"/>
    <property type="match status" value="1"/>
</dbReference>
<keyword evidence="3 5" id="KW-0732">Signal</keyword>
<evidence type="ECO:0000256" key="4">
    <source>
        <dbReference type="ARBA" id="ARBA00023263"/>
    </source>
</evidence>
<dbReference type="InterPro" id="IPR050263">
    <property type="entry name" value="Bact_Fimbrial_Adh_Pro"/>
</dbReference>
<dbReference type="Proteomes" id="UP000001865">
    <property type="component" value="Chromosome"/>
</dbReference>
<dbReference type="SUPFAM" id="SSF49401">
    <property type="entry name" value="Bacterial adhesins"/>
    <property type="match status" value="1"/>
</dbReference>
<protein>
    <submittedName>
        <fullName evidence="7">Putative fimbrial subunit</fullName>
    </submittedName>
</protein>
<sequence>MKLTLKILAVALAAITLSPAALADTAKDGTVHITGLIQQNACTVKTDSVLIEVTLKDEFASIFTAAGQTAGDKGFTIDLENCDANIYSNVQARFEGTLDGTDATILKNDADAQNIGVQILDKTGDSTPVTFNDLQAWSSAVALPTEEGVTTLSMPFTARYIATAVPVGSGNVDASATFYLQYN</sequence>
<dbReference type="InterPro" id="IPR000259">
    <property type="entry name" value="Adhesion_dom_fimbrial"/>
</dbReference>
<dbReference type="GO" id="GO:0043709">
    <property type="term" value="P:cell adhesion involved in single-species biofilm formation"/>
    <property type="evidence" value="ECO:0007669"/>
    <property type="project" value="TreeGrafter"/>
</dbReference>
<dbReference type="EMBL" id="CP001127">
    <property type="protein sequence ID" value="ACF92856.1"/>
    <property type="molecule type" value="Genomic_DNA"/>
</dbReference>
<evidence type="ECO:0000259" key="6">
    <source>
        <dbReference type="Pfam" id="PF00419"/>
    </source>
</evidence>
<comment type="subcellular location">
    <subcellularLocation>
        <location evidence="1">Fimbrium</location>
    </subcellularLocation>
</comment>
<evidence type="ECO:0000313" key="8">
    <source>
        <dbReference type="Proteomes" id="UP000001865"/>
    </source>
</evidence>
<dbReference type="AlphaFoldDB" id="A0A0N1R131"/>
<dbReference type="Gene3D" id="2.60.40.1090">
    <property type="entry name" value="Fimbrial-type adhesion domain"/>
    <property type="match status" value="1"/>
</dbReference>
<keyword evidence="4" id="KW-0281">Fimbrium</keyword>
<dbReference type="PANTHER" id="PTHR33420:SF12">
    <property type="entry name" value="FIMBRIN-LIKE PROTEIN FIMI-RELATED"/>
    <property type="match status" value="1"/>
</dbReference>
<evidence type="ECO:0000313" key="7">
    <source>
        <dbReference type="EMBL" id="ACF92856.1"/>
    </source>
</evidence>
<evidence type="ECO:0000256" key="1">
    <source>
        <dbReference type="ARBA" id="ARBA00004561"/>
    </source>
</evidence>
<reference evidence="7 8" key="1">
    <citation type="journal article" date="2011" name="J. Bacteriol.">
        <title>Comparative genomics of 28 Salmonella enterica isolates: evidence for CRISPR-mediated adaptive sublineage evolution.</title>
        <authorList>
            <person name="Fricke W.F."/>
            <person name="Mammel M.K."/>
            <person name="McDermott P.F."/>
            <person name="Tartera C."/>
            <person name="White D.G."/>
            <person name="Leclerc J.E."/>
            <person name="Ravel J."/>
            <person name="Cebula T.A."/>
        </authorList>
    </citation>
    <scope>NUCLEOTIDE SEQUENCE [LARGE SCALE GENOMIC DNA]</scope>
    <source>
        <strain evidence="7 8">CVM19633</strain>
    </source>
</reference>
<dbReference type="InterPro" id="IPR036937">
    <property type="entry name" value="Adhesion_dom_fimbrial_sf"/>
</dbReference>
<comment type="similarity">
    <text evidence="2">Belongs to the fimbrial protein family.</text>
</comment>
<dbReference type="GO" id="GO:0009289">
    <property type="term" value="C:pilus"/>
    <property type="evidence" value="ECO:0007669"/>
    <property type="project" value="UniProtKB-SubCell"/>
</dbReference>
<dbReference type="KEGG" id="sew:SeSA_A0196"/>
<gene>
    <name evidence="7" type="ordered locus">SeSA_A0196</name>
</gene>
<dbReference type="NCBIfam" id="NF011828">
    <property type="entry name" value="PRK15300.1"/>
    <property type="match status" value="1"/>
</dbReference>
<dbReference type="RefSeq" id="WP_000779063.1">
    <property type="nucleotide sequence ID" value="NC_011094.1"/>
</dbReference>
<name>A0A0N1R131_SALSV</name>
<evidence type="ECO:0000256" key="5">
    <source>
        <dbReference type="SAM" id="SignalP"/>
    </source>
</evidence>
<accession>A0A0N1R131</accession>
<feature type="domain" description="Fimbrial-type adhesion" evidence="6">
    <location>
        <begin position="32"/>
        <end position="182"/>
    </location>
</feature>
<dbReference type="PANTHER" id="PTHR33420">
    <property type="entry name" value="FIMBRIAL SUBUNIT ELFA-RELATED"/>
    <property type="match status" value="1"/>
</dbReference>
<dbReference type="HOGENOM" id="CLU_088965_7_0_6"/>
<feature type="signal peptide" evidence="5">
    <location>
        <begin position="1"/>
        <end position="23"/>
    </location>
</feature>
<evidence type="ECO:0000256" key="2">
    <source>
        <dbReference type="ARBA" id="ARBA00006671"/>
    </source>
</evidence>
<organism evidence="7 8">
    <name type="scientific">Salmonella schwarzengrund (strain CVM19633)</name>
    <dbReference type="NCBI Taxonomy" id="439843"/>
    <lineage>
        <taxon>Bacteria</taxon>
        <taxon>Pseudomonadati</taxon>
        <taxon>Pseudomonadota</taxon>
        <taxon>Gammaproteobacteria</taxon>
        <taxon>Enterobacterales</taxon>
        <taxon>Enterobacteriaceae</taxon>
        <taxon>Salmonella</taxon>
    </lineage>
</organism>
<feature type="chain" id="PRO_5005880182" evidence="5">
    <location>
        <begin position="24"/>
        <end position="183"/>
    </location>
</feature>
<dbReference type="InterPro" id="IPR008966">
    <property type="entry name" value="Adhesion_dom_sf"/>
</dbReference>
<proteinExistence type="inferred from homology"/>
<evidence type="ECO:0000256" key="3">
    <source>
        <dbReference type="ARBA" id="ARBA00022729"/>
    </source>
</evidence>